<evidence type="ECO:0000256" key="15">
    <source>
        <dbReference type="ARBA" id="ARBA00022840"/>
    </source>
</evidence>
<dbReference type="OMA" id="HWREWRN"/>
<dbReference type="SMART" id="SM00369">
    <property type="entry name" value="LRR_TYP"/>
    <property type="match status" value="9"/>
</dbReference>
<evidence type="ECO:0000256" key="22">
    <source>
        <dbReference type="SAM" id="Phobius"/>
    </source>
</evidence>
<accession>A0A068VG10</accession>
<dbReference type="Pfam" id="PF00560">
    <property type="entry name" value="LRR_1"/>
    <property type="match status" value="7"/>
</dbReference>
<dbReference type="GO" id="GO:0006952">
    <property type="term" value="P:defense response"/>
    <property type="evidence" value="ECO:0007669"/>
    <property type="project" value="UniProtKB-ARBA"/>
</dbReference>
<name>A0A068VG10_COFCA</name>
<dbReference type="InterPro" id="IPR001611">
    <property type="entry name" value="Leu-rich_rpt"/>
</dbReference>
<dbReference type="Gene3D" id="3.80.10.10">
    <property type="entry name" value="Ribonuclease Inhibitor"/>
    <property type="match status" value="4"/>
</dbReference>
<dbReference type="GO" id="GO:0005886">
    <property type="term" value="C:plasma membrane"/>
    <property type="evidence" value="ECO:0007669"/>
    <property type="project" value="UniProtKB-SubCell"/>
</dbReference>
<dbReference type="InterPro" id="IPR008266">
    <property type="entry name" value="Tyr_kinase_AS"/>
</dbReference>
<dbReference type="Pfam" id="PF13855">
    <property type="entry name" value="LRR_8"/>
    <property type="match status" value="2"/>
</dbReference>
<evidence type="ECO:0000256" key="8">
    <source>
        <dbReference type="ARBA" id="ARBA00022614"/>
    </source>
</evidence>
<feature type="chain" id="PRO_5001658890" description="non-specific serine/threonine protein kinase" evidence="23">
    <location>
        <begin position="27"/>
        <end position="960"/>
    </location>
</feature>
<dbReference type="PANTHER" id="PTHR48053:SF163">
    <property type="entry name" value="MDIS1-INTERACTING RECEPTOR LIKE KINASE 2-LIKE"/>
    <property type="match status" value="1"/>
</dbReference>
<evidence type="ECO:0000256" key="2">
    <source>
        <dbReference type="ARBA" id="ARBA00004479"/>
    </source>
</evidence>
<feature type="domain" description="Protein kinase" evidence="24">
    <location>
        <begin position="693"/>
        <end position="960"/>
    </location>
</feature>
<evidence type="ECO:0000313" key="25">
    <source>
        <dbReference type="EMBL" id="CDP19735.1"/>
    </source>
</evidence>
<gene>
    <name evidence="25" type="ORF">GSCOC_T00010413001</name>
</gene>
<dbReference type="EC" id="2.7.11.1" evidence="4"/>
<comment type="subcellular location">
    <subcellularLocation>
        <location evidence="1">Cell membrane</location>
    </subcellularLocation>
    <subcellularLocation>
        <location evidence="2">Membrane</location>
        <topology evidence="2">Single-pass type I membrane protein</topology>
    </subcellularLocation>
</comment>
<dbReference type="GO" id="GO:0051707">
    <property type="term" value="P:response to other organism"/>
    <property type="evidence" value="ECO:0007669"/>
    <property type="project" value="UniProtKB-ARBA"/>
</dbReference>
<dbReference type="EMBL" id="HG739728">
    <property type="protein sequence ID" value="CDP19735.1"/>
    <property type="molecule type" value="Genomic_DNA"/>
</dbReference>
<dbReference type="FunFam" id="3.80.10.10:FF:000383">
    <property type="entry name" value="Leucine-rich repeat receptor protein kinase EMS1"/>
    <property type="match status" value="1"/>
</dbReference>
<keyword evidence="19" id="KW-0325">Glycoprotein</keyword>
<dbReference type="InterPro" id="IPR011009">
    <property type="entry name" value="Kinase-like_dom_sf"/>
</dbReference>
<keyword evidence="8" id="KW-0433">Leucine-rich repeat</keyword>
<keyword evidence="13" id="KW-0547">Nucleotide-binding</keyword>
<evidence type="ECO:0000256" key="6">
    <source>
        <dbReference type="ARBA" id="ARBA00022527"/>
    </source>
</evidence>
<evidence type="ECO:0000256" key="17">
    <source>
        <dbReference type="ARBA" id="ARBA00023136"/>
    </source>
</evidence>
<keyword evidence="12" id="KW-0677">Repeat</keyword>
<dbReference type="PROSITE" id="PS00109">
    <property type="entry name" value="PROTEIN_KINASE_TYR"/>
    <property type="match status" value="1"/>
</dbReference>
<proteinExistence type="inferred from homology"/>
<dbReference type="SMART" id="SM00365">
    <property type="entry name" value="LRR_SD22"/>
    <property type="match status" value="5"/>
</dbReference>
<dbReference type="GO" id="GO:0007165">
    <property type="term" value="P:signal transduction"/>
    <property type="evidence" value="ECO:0007669"/>
    <property type="project" value="UniProtKB-ARBA"/>
</dbReference>
<feature type="signal peptide" evidence="23">
    <location>
        <begin position="1"/>
        <end position="26"/>
    </location>
</feature>
<dbReference type="GO" id="GO:0009791">
    <property type="term" value="P:post-embryonic development"/>
    <property type="evidence" value="ECO:0007669"/>
    <property type="project" value="UniProtKB-ARBA"/>
</dbReference>
<evidence type="ECO:0000256" key="3">
    <source>
        <dbReference type="ARBA" id="ARBA00009592"/>
    </source>
</evidence>
<evidence type="ECO:0000256" key="13">
    <source>
        <dbReference type="ARBA" id="ARBA00022741"/>
    </source>
</evidence>
<evidence type="ECO:0000256" key="14">
    <source>
        <dbReference type="ARBA" id="ARBA00022777"/>
    </source>
</evidence>
<evidence type="ECO:0000256" key="19">
    <source>
        <dbReference type="ARBA" id="ARBA00023180"/>
    </source>
</evidence>
<dbReference type="PhylomeDB" id="A0A068VG10"/>
<keyword evidence="17 22" id="KW-0472">Membrane</keyword>
<organism evidence="25 26">
    <name type="scientific">Coffea canephora</name>
    <name type="common">Robusta coffee</name>
    <dbReference type="NCBI Taxonomy" id="49390"/>
    <lineage>
        <taxon>Eukaryota</taxon>
        <taxon>Viridiplantae</taxon>
        <taxon>Streptophyta</taxon>
        <taxon>Embryophyta</taxon>
        <taxon>Tracheophyta</taxon>
        <taxon>Spermatophyta</taxon>
        <taxon>Magnoliopsida</taxon>
        <taxon>eudicotyledons</taxon>
        <taxon>Gunneridae</taxon>
        <taxon>Pentapetalae</taxon>
        <taxon>asterids</taxon>
        <taxon>lamiids</taxon>
        <taxon>Gentianales</taxon>
        <taxon>Rubiaceae</taxon>
        <taxon>Ixoroideae</taxon>
        <taxon>Gardenieae complex</taxon>
        <taxon>Bertiereae - Coffeeae clade</taxon>
        <taxon>Coffeeae</taxon>
        <taxon>Coffea</taxon>
    </lineage>
</organism>
<reference evidence="26" key="1">
    <citation type="journal article" date="2014" name="Science">
        <title>The coffee genome provides insight into the convergent evolution of caffeine biosynthesis.</title>
        <authorList>
            <person name="Denoeud F."/>
            <person name="Carretero-Paulet L."/>
            <person name="Dereeper A."/>
            <person name="Droc G."/>
            <person name="Guyot R."/>
            <person name="Pietrella M."/>
            <person name="Zheng C."/>
            <person name="Alberti A."/>
            <person name="Anthony F."/>
            <person name="Aprea G."/>
            <person name="Aury J.M."/>
            <person name="Bento P."/>
            <person name="Bernard M."/>
            <person name="Bocs S."/>
            <person name="Campa C."/>
            <person name="Cenci A."/>
            <person name="Combes M.C."/>
            <person name="Crouzillat D."/>
            <person name="Da Silva C."/>
            <person name="Daddiego L."/>
            <person name="De Bellis F."/>
            <person name="Dussert S."/>
            <person name="Garsmeur O."/>
            <person name="Gayraud T."/>
            <person name="Guignon V."/>
            <person name="Jahn K."/>
            <person name="Jamilloux V."/>
            <person name="Joet T."/>
            <person name="Labadie K."/>
            <person name="Lan T."/>
            <person name="Leclercq J."/>
            <person name="Lepelley M."/>
            <person name="Leroy T."/>
            <person name="Li L.T."/>
            <person name="Librado P."/>
            <person name="Lopez L."/>
            <person name="Munoz A."/>
            <person name="Noel B."/>
            <person name="Pallavicini A."/>
            <person name="Perrotta G."/>
            <person name="Poncet V."/>
            <person name="Pot D."/>
            <person name="Priyono X."/>
            <person name="Rigoreau M."/>
            <person name="Rouard M."/>
            <person name="Rozas J."/>
            <person name="Tranchant-Dubreuil C."/>
            <person name="VanBuren R."/>
            <person name="Zhang Q."/>
            <person name="Andrade A.C."/>
            <person name="Argout X."/>
            <person name="Bertrand B."/>
            <person name="de Kochko A."/>
            <person name="Graziosi G."/>
            <person name="Henry R.J."/>
            <person name="Jayarama X."/>
            <person name="Ming R."/>
            <person name="Nagai C."/>
            <person name="Rounsley S."/>
            <person name="Sankoff D."/>
            <person name="Giuliano G."/>
            <person name="Albert V.A."/>
            <person name="Wincker P."/>
            <person name="Lashermes P."/>
        </authorList>
    </citation>
    <scope>NUCLEOTIDE SEQUENCE [LARGE SCALE GENOMIC DNA]</scope>
    <source>
        <strain evidence="26">cv. DH200-94</strain>
    </source>
</reference>
<dbReference type="InterPro" id="IPR025875">
    <property type="entry name" value="Leu-rich_rpt_4"/>
</dbReference>
<dbReference type="FunFam" id="1.10.510.10:FF:000445">
    <property type="entry name" value="MDIS1-interacting receptor like kinase 2"/>
    <property type="match status" value="1"/>
</dbReference>
<keyword evidence="14" id="KW-0418">Kinase</keyword>
<keyword evidence="18" id="KW-0675">Receptor</keyword>
<dbReference type="SUPFAM" id="SSF52047">
    <property type="entry name" value="RNI-like"/>
    <property type="match status" value="1"/>
</dbReference>
<dbReference type="STRING" id="49390.A0A068VG10"/>
<dbReference type="Pfam" id="PF08263">
    <property type="entry name" value="LRRNT_2"/>
    <property type="match status" value="1"/>
</dbReference>
<keyword evidence="7" id="KW-0597">Phosphoprotein</keyword>
<comment type="catalytic activity">
    <reaction evidence="20">
        <text>L-threonyl-[protein] + ATP = O-phospho-L-threonyl-[protein] + ADP + H(+)</text>
        <dbReference type="Rhea" id="RHEA:46608"/>
        <dbReference type="Rhea" id="RHEA-COMP:11060"/>
        <dbReference type="Rhea" id="RHEA-COMP:11605"/>
        <dbReference type="ChEBI" id="CHEBI:15378"/>
        <dbReference type="ChEBI" id="CHEBI:30013"/>
        <dbReference type="ChEBI" id="CHEBI:30616"/>
        <dbReference type="ChEBI" id="CHEBI:61977"/>
        <dbReference type="ChEBI" id="CHEBI:456216"/>
        <dbReference type="EC" id="2.7.11.1"/>
    </reaction>
</comment>
<dbReference type="FunFam" id="3.80.10.10:FF:000400">
    <property type="entry name" value="Nuclear pore complex protein NUP107"/>
    <property type="match status" value="1"/>
</dbReference>
<dbReference type="PROSITE" id="PS51450">
    <property type="entry name" value="LRR"/>
    <property type="match status" value="2"/>
</dbReference>
<protein>
    <recommendedName>
        <fullName evidence="4">non-specific serine/threonine protein kinase</fullName>
        <ecNumber evidence="4">2.7.11.1</ecNumber>
    </recommendedName>
</protein>
<dbReference type="Gene3D" id="1.10.510.10">
    <property type="entry name" value="Transferase(Phosphotransferase) domain 1"/>
    <property type="match status" value="1"/>
</dbReference>
<keyword evidence="11 23" id="KW-0732">Signal</keyword>
<evidence type="ECO:0000256" key="16">
    <source>
        <dbReference type="ARBA" id="ARBA00022989"/>
    </source>
</evidence>
<evidence type="ECO:0000256" key="21">
    <source>
        <dbReference type="ARBA" id="ARBA00048679"/>
    </source>
</evidence>
<dbReference type="Gene3D" id="3.30.200.20">
    <property type="entry name" value="Phosphorylase Kinase, domain 1"/>
    <property type="match status" value="1"/>
</dbReference>
<evidence type="ECO:0000256" key="10">
    <source>
        <dbReference type="ARBA" id="ARBA00022692"/>
    </source>
</evidence>
<keyword evidence="9" id="KW-0808">Transferase</keyword>
<dbReference type="InterPro" id="IPR051716">
    <property type="entry name" value="Plant_RL_S/T_kinase"/>
</dbReference>
<dbReference type="PROSITE" id="PS50011">
    <property type="entry name" value="PROTEIN_KINASE_DOM"/>
    <property type="match status" value="1"/>
</dbReference>
<evidence type="ECO:0000259" key="24">
    <source>
        <dbReference type="PROSITE" id="PS50011"/>
    </source>
</evidence>
<keyword evidence="16 22" id="KW-1133">Transmembrane helix</keyword>
<dbReference type="InterPro" id="IPR013210">
    <property type="entry name" value="LRR_N_plant-typ"/>
</dbReference>
<dbReference type="GO" id="GO:0005524">
    <property type="term" value="F:ATP binding"/>
    <property type="evidence" value="ECO:0007669"/>
    <property type="project" value="UniProtKB-KW"/>
</dbReference>
<keyword evidence="10 22" id="KW-0812">Transmembrane</keyword>
<dbReference type="Proteomes" id="UP000295252">
    <property type="component" value="Unassembled WGS sequence"/>
</dbReference>
<dbReference type="FunCoup" id="A0A068VG10">
    <property type="interactions" value="440"/>
</dbReference>
<dbReference type="FunFam" id="3.80.10.10:FF:000453">
    <property type="entry name" value="Leucine-rich receptor-like protein kinase family protein"/>
    <property type="match status" value="1"/>
</dbReference>
<feature type="transmembrane region" description="Helical" evidence="22">
    <location>
        <begin position="627"/>
        <end position="649"/>
    </location>
</feature>
<dbReference type="Pfam" id="PF12799">
    <property type="entry name" value="LRR_4"/>
    <property type="match status" value="1"/>
</dbReference>
<dbReference type="PANTHER" id="PTHR48053">
    <property type="entry name" value="LEUCINE RICH REPEAT FAMILY PROTEIN, EXPRESSED"/>
    <property type="match status" value="1"/>
</dbReference>
<dbReference type="InterPro" id="IPR000719">
    <property type="entry name" value="Prot_kinase_dom"/>
</dbReference>
<evidence type="ECO:0000256" key="20">
    <source>
        <dbReference type="ARBA" id="ARBA00047899"/>
    </source>
</evidence>
<dbReference type="FunFam" id="3.80.10.10:FF:000041">
    <property type="entry name" value="LRR receptor-like serine/threonine-protein kinase ERECTA"/>
    <property type="match status" value="1"/>
</dbReference>
<evidence type="ECO:0000256" key="11">
    <source>
        <dbReference type="ARBA" id="ARBA00022729"/>
    </source>
</evidence>
<dbReference type="GO" id="GO:0004674">
    <property type="term" value="F:protein serine/threonine kinase activity"/>
    <property type="evidence" value="ECO:0007669"/>
    <property type="project" value="UniProtKB-KW"/>
</dbReference>
<sequence length="960" mass="106257">MGSFKIISTFLFVLLLFPSFHPKCGASASAEEAAALLKWKASFQNQNNSFLTSWNLQSGNAKNSSILPCIWAGISCIDGSVNRLNLSDWSIEGSLYDFPFSSLPNLEYLDLSQNQIIGKIPPEICNLRNLTHLDFASNQLSGPIPVAMGNLVSLQFLYLSHNNLTGAIPKSLGNLTNLIILYLYKNQLSGPIFKEVGDLKFLTDMELGENQLNGSIPVSIGSLSNLETLYLQNNQFSGSIPKSLGNLTNLIELYLYNNQFSGSIPATFGNLNRLVNLSLDQNHLSGSIPPVIGNLSSLQFLYLYQNNLTGAIPKSLGNLTNLIELALSRNQFCGSIPQELGNLNKLVFLSLFSNLFSGPLPELLCQSGILQNITVFENMLTGPIPKSLQNCSNLVTALLDFIDLSNNKFYGKLSSNWGQCKMLKTLIVAKNNITGGIPPEIGNLTQLHKLDLSLNYLSGEIPREVGKLASMLKLDLHDNQLTGGIPQDLGVLMEFLDLSTNSLNGTLPELLGDLKHLFHMNLSNNVLSQKIPFQIGKLTQLSELDLSRNFFTGEIPSDFQSLQSLETLDLSQNNLSGSIPKALAELPGLLHINLFFNNLEGPIPSGLRACESSRLIKKHVKDKSKELVLIIVLPLLGSFTLLGALFGVLKLHDRRKQNSREEDMEVNKGGLFAICAYDGKALYKEIVRSTKEFSETYCIGKGGCGSVYKAQLPSGEVLAVKRLHNIPNVAKDKSFLNEIRALTEIKHRNIVKLFGYCSNAQHSILVYEYLERGSLAKILSIEEEAKELDWQKRLNIIKGVVHALSYMHHDCSPPIVHRDISSNNILLDPECEAHVSDFGTAKFLRRDSSNWSSLAGTYGYVAPEFAYTMKVNEKCDVYSFGVLAMEVIKGKHPGDLIANLLPSKLEEIELNDLLDQRLLYPNQEIEKNLISILKLARECLLVDPQCRPTMLIISRYLASY</sequence>
<evidence type="ECO:0000313" key="26">
    <source>
        <dbReference type="Proteomes" id="UP000295252"/>
    </source>
</evidence>
<dbReference type="FunFam" id="3.30.200.20:FF:000309">
    <property type="entry name" value="Leucine-rich repeat receptor protein kinase MSP1"/>
    <property type="match status" value="1"/>
</dbReference>
<dbReference type="SUPFAM" id="SSF56112">
    <property type="entry name" value="Protein kinase-like (PK-like)"/>
    <property type="match status" value="1"/>
</dbReference>
<evidence type="ECO:0000256" key="12">
    <source>
        <dbReference type="ARBA" id="ARBA00022737"/>
    </source>
</evidence>
<keyword evidence="26" id="KW-1185">Reference proteome</keyword>
<evidence type="ECO:0000256" key="18">
    <source>
        <dbReference type="ARBA" id="ARBA00023170"/>
    </source>
</evidence>
<keyword evidence="5" id="KW-1003">Cell membrane</keyword>
<evidence type="ECO:0000256" key="7">
    <source>
        <dbReference type="ARBA" id="ARBA00022553"/>
    </source>
</evidence>
<evidence type="ECO:0000256" key="5">
    <source>
        <dbReference type="ARBA" id="ARBA00022475"/>
    </source>
</evidence>
<comment type="catalytic activity">
    <reaction evidence="21">
        <text>L-seryl-[protein] + ATP = O-phospho-L-seryl-[protein] + ADP + H(+)</text>
        <dbReference type="Rhea" id="RHEA:17989"/>
        <dbReference type="Rhea" id="RHEA-COMP:9863"/>
        <dbReference type="Rhea" id="RHEA-COMP:11604"/>
        <dbReference type="ChEBI" id="CHEBI:15378"/>
        <dbReference type="ChEBI" id="CHEBI:29999"/>
        <dbReference type="ChEBI" id="CHEBI:30616"/>
        <dbReference type="ChEBI" id="CHEBI:83421"/>
        <dbReference type="ChEBI" id="CHEBI:456216"/>
        <dbReference type="EC" id="2.7.11.1"/>
    </reaction>
</comment>
<evidence type="ECO:0000256" key="23">
    <source>
        <dbReference type="SAM" id="SignalP"/>
    </source>
</evidence>
<comment type="similarity">
    <text evidence="3">Belongs to the RLP family.</text>
</comment>
<dbReference type="SUPFAM" id="SSF52058">
    <property type="entry name" value="L domain-like"/>
    <property type="match status" value="1"/>
</dbReference>
<dbReference type="AlphaFoldDB" id="A0A068VG10"/>
<dbReference type="FunFam" id="3.80.10.10:FF:000111">
    <property type="entry name" value="LRR receptor-like serine/threonine-protein kinase ERECTA"/>
    <property type="match status" value="1"/>
</dbReference>
<dbReference type="Gramene" id="CDP19735">
    <property type="protein sequence ID" value="CDP19735"/>
    <property type="gene ID" value="GSCOC_T00010413001"/>
</dbReference>
<evidence type="ECO:0000256" key="1">
    <source>
        <dbReference type="ARBA" id="ARBA00004236"/>
    </source>
</evidence>
<dbReference type="InParanoid" id="A0A068VG10"/>
<evidence type="ECO:0000256" key="4">
    <source>
        <dbReference type="ARBA" id="ARBA00012513"/>
    </source>
</evidence>
<dbReference type="InterPro" id="IPR032675">
    <property type="entry name" value="LRR_dom_sf"/>
</dbReference>
<keyword evidence="6" id="KW-0723">Serine/threonine-protein kinase</keyword>
<dbReference type="Pfam" id="PF00069">
    <property type="entry name" value="Pkinase"/>
    <property type="match status" value="1"/>
</dbReference>
<dbReference type="PRINTS" id="PR00019">
    <property type="entry name" value="LEURICHRPT"/>
</dbReference>
<keyword evidence="15" id="KW-0067">ATP-binding</keyword>
<dbReference type="InterPro" id="IPR003591">
    <property type="entry name" value="Leu-rich_rpt_typical-subtyp"/>
</dbReference>
<evidence type="ECO:0000256" key="9">
    <source>
        <dbReference type="ARBA" id="ARBA00022679"/>
    </source>
</evidence>